<dbReference type="GO" id="GO:0043190">
    <property type="term" value="C:ATP-binding cassette (ABC) transporter complex"/>
    <property type="evidence" value="ECO:0007669"/>
    <property type="project" value="InterPro"/>
</dbReference>
<dbReference type="Gene3D" id="3.40.190.120">
    <property type="entry name" value="Osmoprotection protein (prox), domain 2"/>
    <property type="match status" value="1"/>
</dbReference>
<dbReference type="Proteomes" id="UP001224674">
    <property type="component" value="Chromosome"/>
</dbReference>
<protein>
    <submittedName>
        <fullName evidence="2">Glycine betaine ABC transporter substrate-binding protein</fullName>
    </submittedName>
</protein>
<keyword evidence="3" id="KW-1185">Reference proteome</keyword>
<sequence>MKRSMSLKMLLRVAKRRAVIGVSSLGLIGSLVLSGCGLGTAGGYTPSGTLTGEVADISLDGASISVGSKNFTEQILLGKIAVVLLQSAGADVQDLTNIPGSTSVRQAQLTGDVDLTLEYTGTAWITYMGHTDPIPDSQEQYEAVRDADKSNGLMWYEPAEMNNTYTMAVRRETAEEYGVSSLDDMTKLPEAEQTFCVDAEFQARNDGFIPMLEEYGMDEPPSEQVSIIDTGAIYAALANGTCTFGEVFFTDGRIKALDLVALEDPQGFFPKYNMAPVVDSELAEQYPQLEDLFAPVVADLDNDRMQELNARVDVDGEDYGDVAYEYLKDLGVVTDS</sequence>
<evidence type="ECO:0000259" key="1">
    <source>
        <dbReference type="Pfam" id="PF04069"/>
    </source>
</evidence>
<feature type="domain" description="ABC-type glycine betaine transport system substrate-binding" evidence="1">
    <location>
        <begin position="63"/>
        <end position="328"/>
    </location>
</feature>
<dbReference type="Gene3D" id="3.40.190.10">
    <property type="entry name" value="Periplasmic binding protein-like II"/>
    <property type="match status" value="1"/>
</dbReference>
<evidence type="ECO:0000313" key="3">
    <source>
        <dbReference type="Proteomes" id="UP001224674"/>
    </source>
</evidence>
<dbReference type="RefSeq" id="WP_246840070.1">
    <property type="nucleotide sequence ID" value="NZ_CP122562.1"/>
</dbReference>
<reference evidence="2 3" key="1">
    <citation type="submission" date="2023-03" db="EMBL/GenBank/DDBJ databases">
        <title>Complete genome sequences of several Auritidibacter ignavus strains isolated from ear infections.</title>
        <authorList>
            <person name="Baehr T."/>
            <person name="Baumhoegger A.M."/>
        </authorList>
    </citation>
    <scope>NUCLEOTIDE SEQUENCE [LARGE SCALE GENOMIC DNA]</scope>
    <source>
        <strain evidence="2 3">BABAE-6</strain>
    </source>
</reference>
<gene>
    <name evidence="2" type="ORF">QDX21_08255</name>
</gene>
<dbReference type="GO" id="GO:0022857">
    <property type="term" value="F:transmembrane transporter activity"/>
    <property type="evidence" value="ECO:0007669"/>
    <property type="project" value="InterPro"/>
</dbReference>
<dbReference type="InterPro" id="IPR007210">
    <property type="entry name" value="ABC_Gly_betaine_transp_sub-bd"/>
</dbReference>
<dbReference type="AlphaFoldDB" id="A0AAJ6AHD8"/>
<proteinExistence type="predicted"/>
<name>A0AAJ6AHD8_9MICC</name>
<evidence type="ECO:0000313" key="2">
    <source>
        <dbReference type="EMBL" id="WGH92314.1"/>
    </source>
</evidence>
<dbReference type="SUPFAM" id="SSF53850">
    <property type="entry name" value="Periplasmic binding protein-like II"/>
    <property type="match status" value="1"/>
</dbReference>
<accession>A0AAJ6AHD8</accession>
<dbReference type="Pfam" id="PF04069">
    <property type="entry name" value="OpuAC"/>
    <property type="match status" value="1"/>
</dbReference>
<organism evidence="2 3">
    <name type="scientific">Auritidibacter ignavus</name>
    <dbReference type="NCBI Taxonomy" id="678932"/>
    <lineage>
        <taxon>Bacteria</taxon>
        <taxon>Bacillati</taxon>
        <taxon>Actinomycetota</taxon>
        <taxon>Actinomycetes</taxon>
        <taxon>Micrococcales</taxon>
        <taxon>Micrococcaceae</taxon>
        <taxon>Auritidibacter</taxon>
    </lineage>
</organism>
<dbReference type="EMBL" id="CP122566">
    <property type="protein sequence ID" value="WGH92314.1"/>
    <property type="molecule type" value="Genomic_DNA"/>
</dbReference>
<dbReference type="CDD" id="cd13611">
    <property type="entry name" value="PBP2_YehZ"/>
    <property type="match status" value="1"/>
</dbReference>